<dbReference type="Proteomes" id="UP000065521">
    <property type="component" value="Unassembled WGS sequence"/>
</dbReference>
<dbReference type="GO" id="GO:0016758">
    <property type="term" value="F:hexosyltransferase activity"/>
    <property type="evidence" value="ECO:0007669"/>
    <property type="project" value="InterPro"/>
</dbReference>
<evidence type="ECO:0000256" key="5">
    <source>
        <dbReference type="ARBA" id="ARBA00022989"/>
    </source>
</evidence>
<proteinExistence type="inferred from homology"/>
<feature type="transmembrane region" description="Helical" evidence="8">
    <location>
        <begin position="345"/>
        <end position="363"/>
    </location>
</feature>
<feature type="transmembrane region" description="Helical" evidence="8">
    <location>
        <begin position="296"/>
        <end position="315"/>
    </location>
</feature>
<evidence type="ECO:0000256" key="8">
    <source>
        <dbReference type="SAM" id="Phobius"/>
    </source>
</evidence>
<evidence type="ECO:0000313" key="10">
    <source>
        <dbReference type="Proteomes" id="UP000065521"/>
    </source>
</evidence>
<feature type="transmembrane region" description="Helical" evidence="8">
    <location>
        <begin position="24"/>
        <end position="45"/>
    </location>
</feature>
<dbReference type="RefSeq" id="WP_059634648.1">
    <property type="nucleotide sequence ID" value="NZ_LOTK01000052.1"/>
</dbReference>
<evidence type="ECO:0000256" key="3">
    <source>
        <dbReference type="ARBA" id="ARBA00022679"/>
    </source>
</evidence>
<comment type="caution">
    <text evidence="9">The sequence shown here is derived from an EMBL/GenBank/DDBJ whole genome shotgun (WGS) entry which is preliminary data.</text>
</comment>
<gene>
    <name evidence="9" type="ORF">WI38_19565</name>
</gene>
<dbReference type="AlphaFoldDB" id="A0A117XCF6"/>
<reference evidence="9 10" key="1">
    <citation type="submission" date="2015-11" db="EMBL/GenBank/DDBJ databases">
        <title>Expanding the genomic diversity of Burkholderia species for the development of highly accurate diagnostics.</title>
        <authorList>
            <person name="Sahl J."/>
            <person name="Keim P."/>
            <person name="Wagner D."/>
        </authorList>
    </citation>
    <scope>NUCLEOTIDE SEQUENCE [LARGE SCALE GENOMIC DNA]</scope>
    <source>
        <strain evidence="9 10">RF32-BP4</strain>
    </source>
</reference>
<feature type="transmembrane region" description="Helical" evidence="8">
    <location>
        <begin position="255"/>
        <end position="276"/>
    </location>
</feature>
<accession>A0A117XCF6</accession>
<comment type="subcellular location">
    <subcellularLocation>
        <location evidence="1">Cell membrane</location>
        <topology evidence="1">Multi-pass membrane protein</topology>
    </subcellularLocation>
</comment>
<dbReference type="GO" id="GO:0005886">
    <property type="term" value="C:plasma membrane"/>
    <property type="evidence" value="ECO:0007669"/>
    <property type="project" value="UniProtKB-SubCell"/>
</dbReference>
<comment type="similarity">
    <text evidence="7">Belongs to the glycosyltransferase 87 family.</text>
</comment>
<feature type="transmembrane region" description="Helical" evidence="8">
    <location>
        <begin position="199"/>
        <end position="224"/>
    </location>
</feature>
<evidence type="ECO:0000256" key="4">
    <source>
        <dbReference type="ARBA" id="ARBA00022692"/>
    </source>
</evidence>
<evidence type="ECO:0008006" key="11">
    <source>
        <dbReference type="Google" id="ProtNLM"/>
    </source>
</evidence>
<dbReference type="Pfam" id="PF09594">
    <property type="entry name" value="GT87"/>
    <property type="match status" value="1"/>
</dbReference>
<keyword evidence="2" id="KW-1003">Cell membrane</keyword>
<evidence type="ECO:0000256" key="2">
    <source>
        <dbReference type="ARBA" id="ARBA00022475"/>
    </source>
</evidence>
<feature type="transmembrane region" description="Helical" evidence="8">
    <location>
        <begin position="230"/>
        <end position="248"/>
    </location>
</feature>
<dbReference type="InterPro" id="IPR018584">
    <property type="entry name" value="GT87"/>
</dbReference>
<protein>
    <recommendedName>
        <fullName evidence="11">DUF2029 domain-containing protein</fullName>
    </recommendedName>
</protein>
<evidence type="ECO:0000256" key="7">
    <source>
        <dbReference type="ARBA" id="ARBA00024033"/>
    </source>
</evidence>
<keyword evidence="3" id="KW-0808">Transferase</keyword>
<feature type="transmembrane region" description="Helical" evidence="8">
    <location>
        <begin position="160"/>
        <end position="192"/>
    </location>
</feature>
<dbReference type="EMBL" id="LOTN01000037">
    <property type="protein sequence ID" value="KUZ88375.1"/>
    <property type="molecule type" value="Genomic_DNA"/>
</dbReference>
<keyword evidence="6 8" id="KW-0472">Membrane</keyword>
<evidence type="ECO:0000313" key="9">
    <source>
        <dbReference type="EMBL" id="KUZ88375.1"/>
    </source>
</evidence>
<organism evidence="9 10">
    <name type="scientific">Burkholderia ubonensis</name>
    <dbReference type="NCBI Taxonomy" id="101571"/>
    <lineage>
        <taxon>Bacteria</taxon>
        <taxon>Pseudomonadati</taxon>
        <taxon>Pseudomonadota</taxon>
        <taxon>Betaproteobacteria</taxon>
        <taxon>Burkholderiales</taxon>
        <taxon>Burkholderiaceae</taxon>
        <taxon>Burkholderia</taxon>
        <taxon>Burkholderia cepacia complex</taxon>
    </lineage>
</organism>
<sequence>MDIPRQSAQAAHHPVRAWLTPARVVAYSAFVLAFYAIFLSIWAWVVHHGPVASRPGSDYSVFWSASYVMLHGDPWQAYDFPTFSRMSARMFPHFHREGFLAWLYPPTYLMMVAPLSLLPFALGYPLFVAFGVALLGVAVWRVSGLAAIPGAGPRMKRVGAFALVASPCVFVTAMFGQNAFLTAACAALAVCWADRRPAWAGLCIGLLSVKPQMALLFPFVLAAARAWRTFGWAALATTGFAALSVLVCGVESLRLFVASTGLARALILEHGIVFWFASPTPFAAFRLAGLPVAAAYAAQACVAVIAIAAACVVWARSRDPRLRAAVLMVATLASNPYVWHYELAWLGVALACMLAIGWRDGWLRGEQTMIALMWALPLYEYLNPVFHAPQVGPAVTLGALLMLLRRAHSICEQTLAHNASLGGAYTP</sequence>
<keyword evidence="4 8" id="KW-0812">Transmembrane</keyword>
<feature type="transmembrane region" description="Helical" evidence="8">
    <location>
        <begin position="117"/>
        <end position="140"/>
    </location>
</feature>
<evidence type="ECO:0000256" key="6">
    <source>
        <dbReference type="ARBA" id="ARBA00023136"/>
    </source>
</evidence>
<evidence type="ECO:0000256" key="1">
    <source>
        <dbReference type="ARBA" id="ARBA00004651"/>
    </source>
</evidence>
<keyword evidence="5 8" id="KW-1133">Transmembrane helix</keyword>
<name>A0A117XCF6_9BURK</name>